<dbReference type="Proteomes" id="UP000583101">
    <property type="component" value="Unassembled WGS sequence"/>
</dbReference>
<gene>
    <name evidence="1" type="ORF">GGR35_002538</name>
</gene>
<evidence type="ECO:0000313" key="2">
    <source>
        <dbReference type="Proteomes" id="UP000583101"/>
    </source>
</evidence>
<comment type="caution">
    <text evidence="1">The sequence shown here is derived from an EMBL/GenBank/DDBJ whole genome shotgun (WGS) entry which is preliminary data.</text>
</comment>
<protein>
    <submittedName>
        <fullName evidence="1">Uncharacterized protein</fullName>
    </submittedName>
</protein>
<organism evidence="1 2">
    <name type="scientific">Mucilaginibacter phyllosphaerae</name>
    <dbReference type="NCBI Taxonomy" id="1812349"/>
    <lineage>
        <taxon>Bacteria</taxon>
        <taxon>Pseudomonadati</taxon>
        <taxon>Bacteroidota</taxon>
        <taxon>Sphingobacteriia</taxon>
        <taxon>Sphingobacteriales</taxon>
        <taxon>Sphingobacteriaceae</taxon>
        <taxon>Mucilaginibacter</taxon>
    </lineage>
</organism>
<dbReference type="EMBL" id="JACIEG010000004">
    <property type="protein sequence ID" value="MBB3969925.1"/>
    <property type="molecule type" value="Genomic_DNA"/>
</dbReference>
<reference evidence="1 2" key="1">
    <citation type="submission" date="2020-08" db="EMBL/GenBank/DDBJ databases">
        <title>Genomic Encyclopedia of Type Strains, Phase IV (KMG-IV): sequencing the most valuable type-strain genomes for metagenomic binning, comparative biology and taxonomic classification.</title>
        <authorList>
            <person name="Goeker M."/>
        </authorList>
    </citation>
    <scope>NUCLEOTIDE SEQUENCE [LARGE SCALE GENOMIC DNA]</scope>
    <source>
        <strain evidence="1 2">DSM 100995</strain>
    </source>
</reference>
<evidence type="ECO:0000313" key="1">
    <source>
        <dbReference type="EMBL" id="MBB3969925.1"/>
    </source>
</evidence>
<accession>A0ABR6IA64</accession>
<name>A0ABR6IA64_9SPHI</name>
<sequence length="39" mass="4383">MKRIYVAAIILMAVAITEGCMKQRMAQMQAAQLTKGERQ</sequence>
<keyword evidence="2" id="KW-1185">Reference proteome</keyword>
<proteinExistence type="predicted"/>